<reference evidence="3 4" key="1">
    <citation type="journal article" date="2019" name="Int. J. Syst. Evol. Microbiol.">
        <title>The Global Catalogue of Microorganisms (GCM) 10K type strain sequencing project: providing services to taxonomists for standard genome sequencing and annotation.</title>
        <authorList>
            <consortium name="The Broad Institute Genomics Platform"/>
            <consortium name="The Broad Institute Genome Sequencing Center for Infectious Disease"/>
            <person name="Wu L."/>
            <person name="Ma J."/>
        </authorList>
    </citation>
    <scope>NUCLEOTIDE SEQUENCE [LARGE SCALE GENOMIC DNA]</scope>
    <source>
        <strain evidence="3 4">JCM 16327</strain>
    </source>
</reference>
<dbReference type="Pfam" id="PF08350">
    <property type="entry name" value="FilR1_middle"/>
    <property type="match status" value="1"/>
</dbReference>
<evidence type="ECO:0000259" key="1">
    <source>
        <dbReference type="Pfam" id="PF08350"/>
    </source>
</evidence>
<dbReference type="Pfam" id="PF25213">
    <property type="entry name" value="HVO_A0261_N"/>
    <property type="match status" value="1"/>
</dbReference>
<evidence type="ECO:0000313" key="3">
    <source>
        <dbReference type="EMBL" id="GAA0654823.1"/>
    </source>
</evidence>
<evidence type="ECO:0000259" key="2">
    <source>
        <dbReference type="Pfam" id="PF25213"/>
    </source>
</evidence>
<dbReference type="RefSeq" id="WP_227260346.1">
    <property type="nucleotide sequence ID" value="NZ_BAAADU010000002.1"/>
</dbReference>
<proteinExistence type="predicted"/>
<dbReference type="GeneID" id="68573515"/>
<gene>
    <name evidence="3" type="ORF">GCM10009019_18080</name>
</gene>
<feature type="domain" description="Methanogenesis regulatory protein FilR1 middle" evidence="1">
    <location>
        <begin position="119"/>
        <end position="248"/>
    </location>
</feature>
<accession>A0AAV3T329</accession>
<dbReference type="InterPro" id="IPR057527">
    <property type="entry name" value="HVO_A0261-like_N"/>
</dbReference>
<dbReference type="InterPro" id="IPR036388">
    <property type="entry name" value="WH-like_DNA-bd_sf"/>
</dbReference>
<comment type="caution">
    <text evidence="3">The sequence shown here is derived from an EMBL/GenBank/DDBJ whole genome shotgun (WGS) entry which is preliminary data.</text>
</comment>
<organism evidence="3 4">
    <name type="scientific">Salarchaeum japonicum</name>
    <dbReference type="NCBI Taxonomy" id="555573"/>
    <lineage>
        <taxon>Archaea</taxon>
        <taxon>Methanobacteriati</taxon>
        <taxon>Methanobacteriota</taxon>
        <taxon>Stenosarchaea group</taxon>
        <taxon>Halobacteria</taxon>
        <taxon>Halobacteriales</taxon>
        <taxon>Halobacteriaceae</taxon>
    </lineage>
</organism>
<evidence type="ECO:0000313" key="4">
    <source>
        <dbReference type="Proteomes" id="UP001500194"/>
    </source>
</evidence>
<feature type="domain" description="HVO-A0261-like N-terminal" evidence="2">
    <location>
        <begin position="12"/>
        <end position="85"/>
    </location>
</feature>
<dbReference type="Gene3D" id="1.10.10.10">
    <property type="entry name" value="Winged helix-like DNA-binding domain superfamily/Winged helix DNA-binding domain"/>
    <property type="match status" value="1"/>
</dbReference>
<protein>
    <submittedName>
        <fullName evidence="3">Helix-turn-helix transcriptional regulator</fullName>
    </submittedName>
</protein>
<dbReference type="Proteomes" id="UP001500194">
    <property type="component" value="Unassembled WGS sequence"/>
</dbReference>
<dbReference type="InterPro" id="IPR036390">
    <property type="entry name" value="WH_DNA-bd_sf"/>
</dbReference>
<dbReference type="EMBL" id="BAAADU010000002">
    <property type="protein sequence ID" value="GAA0654823.1"/>
    <property type="molecule type" value="Genomic_DNA"/>
</dbReference>
<dbReference type="AlphaFoldDB" id="A0AAV3T329"/>
<keyword evidence="4" id="KW-1185">Reference proteome</keyword>
<sequence length="254" mass="26905">MTSDASGLVGLLAQRGDYLESIADGVTEKRELVAAHDASRSTVDRAVRQLADAGLVDRTHGEVSLTTAGRIALDAYTTFRDAVAAVADANGVLDAVDDDADLDVRLFENATVVEAAHTPQKPMETVENVLRAANEVRVLAPLVLPSHVEVYRDRVAESGLDADVVVTQAVLDELVTNHQDTVETFVESDDAALSLANDDLDYGLVVASLDDRDVVLVVCGTGPIAGVLRNDDPDAVAWADDRFAAVRDGSTRLG</sequence>
<dbReference type="SUPFAM" id="SSF46785">
    <property type="entry name" value="Winged helix' DNA-binding domain"/>
    <property type="match status" value="1"/>
</dbReference>
<dbReference type="InterPro" id="IPR013561">
    <property type="entry name" value="FilR1_middle_dom"/>
</dbReference>
<name>A0AAV3T329_9EURY</name>